<feature type="domain" description="O-methyltransferase C-terminal" evidence="5">
    <location>
        <begin position="300"/>
        <end position="477"/>
    </location>
</feature>
<evidence type="ECO:0000313" key="7">
    <source>
        <dbReference type="EMBL" id="CEH12960.1"/>
    </source>
</evidence>
<evidence type="ECO:0000256" key="2">
    <source>
        <dbReference type="ARBA" id="ARBA00022679"/>
    </source>
</evidence>
<proteinExistence type="predicted"/>
<feature type="domain" description="O-methyltransferase dimerisation" evidence="6">
    <location>
        <begin position="125"/>
        <end position="205"/>
    </location>
</feature>
<keyword evidence="1 7" id="KW-0489">Methyltransferase</keyword>
<evidence type="ECO:0000259" key="6">
    <source>
        <dbReference type="Pfam" id="PF08100"/>
    </source>
</evidence>
<keyword evidence="2 7" id="KW-0808">Transferase</keyword>
<dbReference type="Gene3D" id="1.10.10.10">
    <property type="entry name" value="Winged helix-like DNA-binding domain superfamily/Winged helix DNA-binding domain"/>
    <property type="match status" value="1"/>
</dbReference>
<protein>
    <submittedName>
        <fullName evidence="7">Hydroxyindole-O-methyltransferase and related SAM-dependent methyltransferases</fullName>
    </submittedName>
</protein>
<evidence type="ECO:0000256" key="3">
    <source>
        <dbReference type="ARBA" id="ARBA00022691"/>
    </source>
</evidence>
<reference evidence="7 8" key="1">
    <citation type="submission" date="2014-09" db="EMBL/GenBank/DDBJ databases">
        <authorList>
            <person name="Magalhaes I.L.F."/>
            <person name="Oliveira U."/>
            <person name="Santos F.R."/>
            <person name="Vidigal T.H.D.A."/>
            <person name="Brescovit A.D."/>
            <person name="Santos A.J."/>
        </authorList>
    </citation>
    <scope>NUCLEOTIDE SEQUENCE [LARGE SCALE GENOMIC DNA]</scope>
</reference>
<dbReference type="OrthoDB" id="1606438at2759"/>
<evidence type="ECO:0000256" key="4">
    <source>
        <dbReference type="SAM" id="MobiDB-lite"/>
    </source>
</evidence>
<dbReference type="Pfam" id="PF00891">
    <property type="entry name" value="Methyltransf_2"/>
    <property type="match status" value="1"/>
</dbReference>
<sequence length="497" mass="54236">MAPIDSGRPALGGIHRHTKAGKSARDLSSKGPSLDHPQATEKCTMSSLSEYAALKAQVLSSLDRYESALKEGKLSEPSLNGMQMHETDNPAYLASKNFWDSRDVLVAALGALKNTVQSPATRLSELSLAHHISAALQVAVRANAADQLAAAGPQGLPATDLAKAVGLQPAKLTKILRFLANMNIFNEVTEGVFANNRASSLLVTSNPVRDFVSWQTKFSLQTAPQVADNLFDPKKGLSFDPLDAAVGTTYQIRESGHTDMWARMAELTDMSEFARAMSAFGDAGNPGWIADYPWDSLGDTTLVDVGGGHGALTLPLLQAFPHFKAVIQDRREVEGAYKTHFEQKLPEALSSNRVKFEVYDFFNDVQPHKGDGFTYMMRWILHDWPDHKCEIILKLIAAAMSPKSKLIIVDTILQPASIVPKDAKPADLIHASVWPLPRSQGAAGQLKMNVDFEMMQALNATERTPKDFDRILNAAGLKRIGMYKCRAQSDVIEAMLA</sequence>
<dbReference type="AlphaFoldDB" id="A0A0P1BB50"/>
<organism evidence="7 8">
    <name type="scientific">Ceraceosorus bombacis</name>
    <dbReference type="NCBI Taxonomy" id="401625"/>
    <lineage>
        <taxon>Eukaryota</taxon>
        <taxon>Fungi</taxon>
        <taxon>Dikarya</taxon>
        <taxon>Basidiomycota</taxon>
        <taxon>Ustilaginomycotina</taxon>
        <taxon>Exobasidiomycetes</taxon>
        <taxon>Ceraceosorales</taxon>
        <taxon>Ceraceosoraceae</taxon>
        <taxon>Ceraceosorus</taxon>
    </lineage>
</organism>
<dbReference type="EMBL" id="CCYA01000192">
    <property type="protein sequence ID" value="CEH12960.1"/>
    <property type="molecule type" value="Genomic_DNA"/>
</dbReference>
<dbReference type="PANTHER" id="PTHR43712:SF2">
    <property type="entry name" value="O-METHYLTRANSFERASE CICE"/>
    <property type="match status" value="1"/>
</dbReference>
<dbReference type="SUPFAM" id="SSF46785">
    <property type="entry name" value="Winged helix' DNA-binding domain"/>
    <property type="match status" value="1"/>
</dbReference>
<dbReference type="Gene3D" id="3.40.50.150">
    <property type="entry name" value="Vaccinia Virus protein VP39"/>
    <property type="match status" value="1"/>
</dbReference>
<dbReference type="Proteomes" id="UP000054845">
    <property type="component" value="Unassembled WGS sequence"/>
</dbReference>
<dbReference type="PANTHER" id="PTHR43712">
    <property type="entry name" value="PUTATIVE (AFU_ORTHOLOGUE AFUA_4G14580)-RELATED"/>
    <property type="match status" value="1"/>
</dbReference>
<dbReference type="GO" id="GO:0046983">
    <property type="term" value="F:protein dimerization activity"/>
    <property type="evidence" value="ECO:0007669"/>
    <property type="project" value="InterPro"/>
</dbReference>
<dbReference type="SUPFAM" id="SSF53335">
    <property type="entry name" value="S-adenosyl-L-methionine-dependent methyltransferases"/>
    <property type="match status" value="1"/>
</dbReference>
<dbReference type="InterPro" id="IPR001077">
    <property type="entry name" value="COMT_C"/>
</dbReference>
<dbReference type="Pfam" id="PF08100">
    <property type="entry name" value="Dimerisation"/>
    <property type="match status" value="1"/>
</dbReference>
<dbReference type="GO" id="GO:0008171">
    <property type="term" value="F:O-methyltransferase activity"/>
    <property type="evidence" value="ECO:0007669"/>
    <property type="project" value="InterPro"/>
</dbReference>
<dbReference type="InterPro" id="IPR012967">
    <property type="entry name" value="COMT_dimerisation"/>
</dbReference>
<accession>A0A0P1BB50</accession>
<dbReference type="PROSITE" id="PS51683">
    <property type="entry name" value="SAM_OMT_II"/>
    <property type="match status" value="1"/>
</dbReference>
<keyword evidence="3" id="KW-0949">S-adenosyl-L-methionine</keyword>
<dbReference type="InterPro" id="IPR016461">
    <property type="entry name" value="COMT-like"/>
</dbReference>
<evidence type="ECO:0000259" key="5">
    <source>
        <dbReference type="Pfam" id="PF00891"/>
    </source>
</evidence>
<feature type="region of interest" description="Disordered" evidence="4">
    <location>
        <begin position="1"/>
        <end position="42"/>
    </location>
</feature>
<evidence type="ECO:0000313" key="8">
    <source>
        <dbReference type="Proteomes" id="UP000054845"/>
    </source>
</evidence>
<keyword evidence="8" id="KW-1185">Reference proteome</keyword>
<dbReference type="GO" id="GO:0032259">
    <property type="term" value="P:methylation"/>
    <property type="evidence" value="ECO:0007669"/>
    <property type="project" value="UniProtKB-KW"/>
</dbReference>
<dbReference type="InterPro" id="IPR036390">
    <property type="entry name" value="WH_DNA-bd_sf"/>
</dbReference>
<dbReference type="InterPro" id="IPR036388">
    <property type="entry name" value="WH-like_DNA-bd_sf"/>
</dbReference>
<dbReference type="InterPro" id="IPR029063">
    <property type="entry name" value="SAM-dependent_MTases_sf"/>
</dbReference>
<dbReference type="STRING" id="401625.A0A0P1BB50"/>
<name>A0A0P1BB50_9BASI</name>
<evidence type="ECO:0000256" key="1">
    <source>
        <dbReference type="ARBA" id="ARBA00022603"/>
    </source>
</evidence>